<dbReference type="Pfam" id="PF07508">
    <property type="entry name" value="Recombinase"/>
    <property type="match status" value="1"/>
</dbReference>
<dbReference type="RefSeq" id="WP_071084385.1">
    <property type="nucleotide sequence ID" value="NZ_MBLM01000111.1"/>
</dbReference>
<sequence length="243" mass="27349">MSDLLPIPALPPAPPEPQHRPSRWWRLTHPRAARQARLLAAHHAWTTQRARQAQIDLVRAGYHLGPVPFGYRAHRVTVSDANGVMRRRVRLVIDPASAATVSMIYRWRIEDRLNHTSIVTRLTVEPDWYPIPLDPYSHTRRPWTLEAVARILTNPVYTGATVWGRTIAGRAVPPEEWVICPDAHEPIIDGRTFFHAQLLATPKTAILSPHLPPWEFPIAPRTSPGTGTDGDGSGPELLDGHWK</sequence>
<reference evidence="4" key="1">
    <citation type="submission" date="2016-07" db="EMBL/GenBank/DDBJ databases">
        <title>Sequence Frankia sp. strain CcI1.17.</title>
        <authorList>
            <person name="Ghodhbane-Gtari F."/>
            <person name="Swanson E."/>
            <person name="Gueddou A."/>
            <person name="Morris K."/>
            <person name="Hezbri K."/>
            <person name="Ktari A."/>
            <person name="Nouioui I."/>
            <person name="Abebe-Akele F."/>
            <person name="Simpson S."/>
            <person name="Thomas K."/>
            <person name="Gtari M."/>
            <person name="Tisa L.S."/>
            <person name="Hurst S."/>
        </authorList>
    </citation>
    <scope>NUCLEOTIDE SEQUENCE [LARGE SCALE GENOMIC DNA]</scope>
    <source>
        <strain evidence="4">Cc1.17</strain>
    </source>
</reference>
<feature type="domain" description="Recombinase" evidence="2">
    <location>
        <begin position="68"/>
        <end position="207"/>
    </location>
</feature>
<comment type="caution">
    <text evidence="3">The sequence shown here is derived from an EMBL/GenBank/DDBJ whole genome shotgun (WGS) entry which is preliminary data.</text>
</comment>
<dbReference type="GO" id="GO:0003677">
    <property type="term" value="F:DNA binding"/>
    <property type="evidence" value="ECO:0007669"/>
    <property type="project" value="InterPro"/>
</dbReference>
<feature type="region of interest" description="Disordered" evidence="1">
    <location>
        <begin position="1"/>
        <end position="21"/>
    </location>
</feature>
<dbReference type="GO" id="GO:0000150">
    <property type="term" value="F:DNA strand exchange activity"/>
    <property type="evidence" value="ECO:0007669"/>
    <property type="project" value="InterPro"/>
</dbReference>
<evidence type="ECO:0000313" key="4">
    <source>
        <dbReference type="Proteomes" id="UP000179627"/>
    </source>
</evidence>
<gene>
    <name evidence="3" type="ORF">CC117_16460</name>
</gene>
<dbReference type="Proteomes" id="UP000179627">
    <property type="component" value="Unassembled WGS sequence"/>
</dbReference>
<keyword evidence="4" id="KW-1185">Reference proteome</keyword>
<dbReference type="InterPro" id="IPR011109">
    <property type="entry name" value="DNA_bind_recombinase_dom"/>
</dbReference>
<dbReference type="AlphaFoldDB" id="A0A1S1QWY4"/>
<organism evidence="3 4">
    <name type="scientific">Parafrankia colletiae</name>
    <dbReference type="NCBI Taxonomy" id="573497"/>
    <lineage>
        <taxon>Bacteria</taxon>
        <taxon>Bacillati</taxon>
        <taxon>Actinomycetota</taxon>
        <taxon>Actinomycetes</taxon>
        <taxon>Frankiales</taxon>
        <taxon>Frankiaceae</taxon>
        <taxon>Parafrankia</taxon>
    </lineage>
</organism>
<name>A0A1S1QWY4_9ACTN</name>
<dbReference type="PANTHER" id="PTHR30461:SF23">
    <property type="entry name" value="DNA RECOMBINASE-RELATED"/>
    <property type="match status" value="1"/>
</dbReference>
<dbReference type="InterPro" id="IPR050639">
    <property type="entry name" value="SSR_resolvase"/>
</dbReference>
<dbReference type="InterPro" id="IPR038109">
    <property type="entry name" value="DNA_bind_recomb_sf"/>
</dbReference>
<accession>A0A1S1QWY4</accession>
<dbReference type="EMBL" id="MBLM01000111">
    <property type="protein sequence ID" value="OHV37785.1"/>
    <property type="molecule type" value="Genomic_DNA"/>
</dbReference>
<dbReference type="PROSITE" id="PS51737">
    <property type="entry name" value="RECOMBINASE_DNA_BIND"/>
    <property type="match status" value="1"/>
</dbReference>
<dbReference type="OrthoDB" id="3615233at2"/>
<proteinExistence type="predicted"/>
<dbReference type="PANTHER" id="PTHR30461">
    <property type="entry name" value="DNA-INVERTASE FROM LAMBDOID PROPHAGE"/>
    <property type="match status" value="1"/>
</dbReference>
<evidence type="ECO:0000259" key="2">
    <source>
        <dbReference type="PROSITE" id="PS51737"/>
    </source>
</evidence>
<evidence type="ECO:0000256" key="1">
    <source>
        <dbReference type="SAM" id="MobiDB-lite"/>
    </source>
</evidence>
<evidence type="ECO:0000313" key="3">
    <source>
        <dbReference type="EMBL" id="OHV37785.1"/>
    </source>
</evidence>
<protein>
    <submittedName>
        <fullName evidence="3">Recombinase</fullName>
    </submittedName>
</protein>
<feature type="region of interest" description="Disordered" evidence="1">
    <location>
        <begin position="217"/>
        <end position="243"/>
    </location>
</feature>
<dbReference type="Gene3D" id="3.90.1750.20">
    <property type="entry name" value="Putative Large Serine Recombinase, Chain B, Domain 2"/>
    <property type="match status" value="1"/>
</dbReference>